<dbReference type="Proteomes" id="UP000829685">
    <property type="component" value="Unassembled WGS sequence"/>
</dbReference>
<evidence type="ECO:0000256" key="1">
    <source>
        <dbReference type="SAM" id="MobiDB-lite"/>
    </source>
</evidence>
<feature type="compositionally biased region" description="Basic residues" evidence="1">
    <location>
        <begin position="29"/>
        <end position="49"/>
    </location>
</feature>
<feature type="region of interest" description="Disordered" evidence="1">
    <location>
        <begin position="72"/>
        <end position="106"/>
    </location>
</feature>
<comment type="caution">
    <text evidence="2">The sequence shown here is derived from an EMBL/GenBank/DDBJ whole genome shotgun (WGS) entry which is preliminary data.</text>
</comment>
<name>A0A9P9WB24_9PEZI</name>
<organism evidence="2 3">
    <name type="scientific">Neoarthrinium moseri</name>
    <dbReference type="NCBI Taxonomy" id="1658444"/>
    <lineage>
        <taxon>Eukaryota</taxon>
        <taxon>Fungi</taxon>
        <taxon>Dikarya</taxon>
        <taxon>Ascomycota</taxon>
        <taxon>Pezizomycotina</taxon>
        <taxon>Sordariomycetes</taxon>
        <taxon>Xylariomycetidae</taxon>
        <taxon>Amphisphaeriales</taxon>
        <taxon>Apiosporaceae</taxon>
        <taxon>Neoarthrinium</taxon>
    </lineage>
</organism>
<dbReference type="AlphaFoldDB" id="A0A9P9WB24"/>
<sequence length="362" mass="40727">MPPITRAMAKGTKANSLPDPKKSRDSKVTKPKKSKGKWRHASLKPRKGKPNPYHVEMLEEMLEETLHNTIRASPPAHHVGGLPQPAAFRRAKNPGSSPPQKHTKAKKPWFTQFEFGGSAPSAASWRDGFRGFSPPRVGRNTPQKPLPSEFDFGAPPPMPASELYGHLRFSPLLGHKKPQKSQPTEFGFSQSEYVPAPAADKEEVSGLRKEMNKIFDCAKAAMADVLTTLESQACNCGDEHISFDDLERLIRRCDKRYAGVERLARLEARQLTATALQRRHRQTHRRFVLTMRREADHQKHVNKTLCELAGRSLWVEEQLKAASAGFDEVRGSQQVMGQYLEQFAIRIADIEAYIKGHTQWGL</sequence>
<dbReference type="EMBL" id="JAFIMR010000048">
    <property type="protein sequence ID" value="KAI1855910.1"/>
    <property type="molecule type" value="Genomic_DNA"/>
</dbReference>
<accession>A0A9P9WB24</accession>
<gene>
    <name evidence="2" type="ORF">JX265_011993</name>
</gene>
<reference evidence="2" key="1">
    <citation type="submission" date="2021-03" db="EMBL/GenBank/DDBJ databases">
        <title>Revisited historic fungal species revealed as producer of novel bioactive compounds through whole genome sequencing and comparative genomics.</title>
        <authorList>
            <person name="Vignolle G.A."/>
            <person name="Hochenegger N."/>
            <person name="Mach R.L."/>
            <person name="Mach-Aigner A.R."/>
            <person name="Javad Rahimi M."/>
            <person name="Salim K.A."/>
            <person name="Chan C.M."/>
            <person name="Lim L.B.L."/>
            <person name="Cai F."/>
            <person name="Druzhinina I.S."/>
            <person name="U'Ren J.M."/>
            <person name="Derntl C."/>
        </authorList>
    </citation>
    <scope>NUCLEOTIDE SEQUENCE</scope>
    <source>
        <strain evidence="2">TUCIM 5799</strain>
    </source>
</reference>
<evidence type="ECO:0000313" key="2">
    <source>
        <dbReference type="EMBL" id="KAI1855910.1"/>
    </source>
</evidence>
<feature type="compositionally biased region" description="Basic and acidic residues" evidence="1">
    <location>
        <begin position="19"/>
        <end position="28"/>
    </location>
</feature>
<feature type="region of interest" description="Disordered" evidence="1">
    <location>
        <begin position="1"/>
        <end position="53"/>
    </location>
</feature>
<keyword evidence="3" id="KW-1185">Reference proteome</keyword>
<protein>
    <submittedName>
        <fullName evidence="2">Uncharacterized protein</fullName>
    </submittedName>
</protein>
<proteinExistence type="predicted"/>
<evidence type="ECO:0000313" key="3">
    <source>
        <dbReference type="Proteomes" id="UP000829685"/>
    </source>
</evidence>